<sequence length="191" mass="22373">MMNWTDLIQHYGYFAILIGSFFEGETVLMLGAYAVHQHVFNFWSLIIVAMLGGFLGDQLYYQIGRHYGIDFIQKKPRLAQKFEQSSQFIEHYPVLTIFLMRFAWGLRTILPISIGIKGYPLLKYMLANIVACFIWAFVIVSVGLQLSHWLHVFWQKILPYHQDFYIVGSVIACILILRIAYSIFVYCRQKK</sequence>
<comment type="caution">
    <text evidence="3">The sequence shown here is derived from an EMBL/GenBank/DDBJ whole genome shotgun (WGS) entry which is preliminary data.</text>
</comment>
<dbReference type="OrthoDB" id="948134at2"/>
<keyword evidence="1" id="KW-0472">Membrane</keyword>
<dbReference type="GO" id="GO:0005886">
    <property type="term" value="C:plasma membrane"/>
    <property type="evidence" value="ECO:0007669"/>
    <property type="project" value="UniProtKB-ARBA"/>
</dbReference>
<evidence type="ECO:0000313" key="3">
    <source>
        <dbReference type="EMBL" id="TCB58604.1"/>
    </source>
</evidence>
<evidence type="ECO:0000313" key="4">
    <source>
        <dbReference type="Proteomes" id="UP000291380"/>
    </source>
</evidence>
<dbReference type="AlphaFoldDB" id="A0A4R0ELJ9"/>
<dbReference type="EMBL" id="SJOA01000011">
    <property type="protein sequence ID" value="TCB58604.1"/>
    <property type="molecule type" value="Genomic_DNA"/>
</dbReference>
<dbReference type="Pfam" id="PF09335">
    <property type="entry name" value="VTT_dom"/>
    <property type="match status" value="1"/>
</dbReference>
<name>A0A4R0ELJ9_9GAMM</name>
<evidence type="ECO:0000259" key="2">
    <source>
        <dbReference type="Pfam" id="PF09335"/>
    </source>
</evidence>
<dbReference type="RefSeq" id="WP_131271430.1">
    <property type="nucleotide sequence ID" value="NZ_SJOA01000011.1"/>
</dbReference>
<feature type="transmembrane region" description="Helical" evidence="1">
    <location>
        <begin position="122"/>
        <end position="144"/>
    </location>
</feature>
<dbReference type="Proteomes" id="UP000291380">
    <property type="component" value="Unassembled WGS sequence"/>
</dbReference>
<gene>
    <name evidence="3" type="ORF">E0H85_10080</name>
</gene>
<protein>
    <submittedName>
        <fullName evidence="3">DedA family protein</fullName>
    </submittedName>
</protein>
<keyword evidence="1" id="KW-0812">Transmembrane</keyword>
<dbReference type="InterPro" id="IPR032816">
    <property type="entry name" value="VTT_dom"/>
</dbReference>
<feature type="domain" description="VTT" evidence="2">
    <location>
        <begin position="27"/>
        <end position="143"/>
    </location>
</feature>
<proteinExistence type="predicted"/>
<feature type="transmembrane region" description="Helical" evidence="1">
    <location>
        <begin position="12"/>
        <end position="35"/>
    </location>
</feature>
<dbReference type="PANTHER" id="PTHR42709:SF2">
    <property type="entry name" value="INNER MEMBRANE PROTEIN YOHD"/>
    <property type="match status" value="1"/>
</dbReference>
<organism evidence="3 4">
    <name type="scientific">Acinetobacter terrae</name>
    <dbReference type="NCBI Taxonomy" id="2731247"/>
    <lineage>
        <taxon>Bacteria</taxon>
        <taxon>Pseudomonadati</taxon>
        <taxon>Pseudomonadota</taxon>
        <taxon>Gammaproteobacteria</taxon>
        <taxon>Moraxellales</taxon>
        <taxon>Moraxellaceae</taxon>
        <taxon>Acinetobacter</taxon>
        <taxon>Acinetobacter Taxon 24</taxon>
    </lineage>
</organism>
<dbReference type="PANTHER" id="PTHR42709">
    <property type="entry name" value="ALKALINE PHOSPHATASE LIKE PROTEIN"/>
    <property type="match status" value="1"/>
</dbReference>
<keyword evidence="1" id="KW-1133">Transmembrane helix</keyword>
<feature type="transmembrane region" description="Helical" evidence="1">
    <location>
        <begin position="42"/>
        <end position="61"/>
    </location>
</feature>
<accession>A0A4R0ELJ9</accession>
<reference evidence="3 4" key="1">
    <citation type="submission" date="2019-02" db="EMBL/GenBank/DDBJ databases">
        <title>High diversity of culturable Acinetobacter species in natural soil and water ecosystems.</title>
        <authorList>
            <person name="Radolfova-Krizova L."/>
            <person name="Nemec A."/>
        </authorList>
    </citation>
    <scope>NUCLEOTIDE SEQUENCE [LARGE SCALE GENOMIC DNA]</scope>
    <source>
        <strain evidence="3 4">ANC 4281</strain>
    </source>
</reference>
<feature type="transmembrane region" description="Helical" evidence="1">
    <location>
        <begin position="164"/>
        <end position="187"/>
    </location>
</feature>
<dbReference type="InterPro" id="IPR051311">
    <property type="entry name" value="DedA_domain"/>
</dbReference>
<evidence type="ECO:0000256" key="1">
    <source>
        <dbReference type="SAM" id="Phobius"/>
    </source>
</evidence>